<sequence>MHWCGAGGSPRNHRGEFDTRCPNQEREDLGFPVLTAQKHPNGWAASENTAFPICPPTFNQELGESSGPVVLLSKLIRAFFAAEREQNSQTRGSGKNILLNFWRGTWGRFPLLRRCLCCKTVLPVIHIAELLGTVSVGSQKKDKLEKSLQPVRRSTLNN</sequence>
<proteinExistence type="predicted"/>
<comment type="caution">
    <text evidence="2">The sequence shown here is derived from an EMBL/GenBank/DDBJ whole genome shotgun (WGS) entry which is preliminary data.</text>
</comment>
<protein>
    <submittedName>
        <fullName evidence="2">Uncharacterized protein</fullName>
    </submittedName>
</protein>
<feature type="region of interest" description="Disordered" evidence="1">
    <location>
        <begin position="1"/>
        <end position="21"/>
    </location>
</feature>
<dbReference type="EMBL" id="LSYS01005191">
    <property type="protein sequence ID" value="OPJ78385.1"/>
    <property type="molecule type" value="Genomic_DNA"/>
</dbReference>
<keyword evidence="3" id="KW-1185">Reference proteome</keyword>
<reference evidence="2 3" key="1">
    <citation type="submission" date="2016-02" db="EMBL/GenBank/DDBJ databases">
        <title>Band-tailed pigeon sequencing and assembly.</title>
        <authorList>
            <person name="Soares A.E."/>
            <person name="Novak B.J."/>
            <person name="Rice E.S."/>
            <person name="O'Connell B."/>
            <person name="Chang D."/>
            <person name="Weber S."/>
            <person name="Shapiro B."/>
        </authorList>
    </citation>
    <scope>NUCLEOTIDE SEQUENCE [LARGE SCALE GENOMIC DNA]</scope>
    <source>
        <strain evidence="2">BTP2013</strain>
        <tissue evidence="2">Blood</tissue>
    </source>
</reference>
<dbReference type="Proteomes" id="UP000190648">
    <property type="component" value="Unassembled WGS sequence"/>
</dbReference>
<gene>
    <name evidence="2" type="ORF">AV530_015318</name>
</gene>
<evidence type="ECO:0000313" key="2">
    <source>
        <dbReference type="EMBL" id="OPJ78385.1"/>
    </source>
</evidence>
<evidence type="ECO:0000313" key="3">
    <source>
        <dbReference type="Proteomes" id="UP000190648"/>
    </source>
</evidence>
<evidence type="ECO:0000256" key="1">
    <source>
        <dbReference type="SAM" id="MobiDB-lite"/>
    </source>
</evidence>
<name>A0A1V4K1Z3_PATFA</name>
<organism evidence="2 3">
    <name type="scientific">Patagioenas fasciata monilis</name>
    <dbReference type="NCBI Taxonomy" id="372326"/>
    <lineage>
        <taxon>Eukaryota</taxon>
        <taxon>Metazoa</taxon>
        <taxon>Chordata</taxon>
        <taxon>Craniata</taxon>
        <taxon>Vertebrata</taxon>
        <taxon>Euteleostomi</taxon>
        <taxon>Archelosauria</taxon>
        <taxon>Archosauria</taxon>
        <taxon>Dinosauria</taxon>
        <taxon>Saurischia</taxon>
        <taxon>Theropoda</taxon>
        <taxon>Coelurosauria</taxon>
        <taxon>Aves</taxon>
        <taxon>Neognathae</taxon>
        <taxon>Neoaves</taxon>
        <taxon>Columbimorphae</taxon>
        <taxon>Columbiformes</taxon>
        <taxon>Columbidae</taxon>
        <taxon>Patagioenas</taxon>
    </lineage>
</organism>
<dbReference type="AlphaFoldDB" id="A0A1V4K1Z3"/>
<accession>A0A1V4K1Z3</accession>